<accession>A0ABU0D2C8</accession>
<dbReference type="Proteomes" id="UP001232343">
    <property type="component" value="Unassembled WGS sequence"/>
</dbReference>
<reference evidence="1 2" key="1">
    <citation type="submission" date="2023-07" db="EMBL/GenBank/DDBJ databases">
        <title>Genomic Encyclopedia of Type Strains, Phase IV (KMG-IV): sequencing the most valuable type-strain genomes for metagenomic binning, comparative biology and taxonomic classification.</title>
        <authorList>
            <person name="Goeker M."/>
        </authorList>
    </citation>
    <scope>NUCLEOTIDE SEQUENCE [LARGE SCALE GENOMIC DNA]</scope>
    <source>
        <strain evidence="1 2">DSM 27848</strain>
    </source>
</reference>
<organism evidence="1 2">
    <name type="scientific">Lederbergia wuyishanensis</name>
    <dbReference type="NCBI Taxonomy" id="1347903"/>
    <lineage>
        <taxon>Bacteria</taxon>
        <taxon>Bacillati</taxon>
        <taxon>Bacillota</taxon>
        <taxon>Bacilli</taxon>
        <taxon>Bacillales</taxon>
        <taxon>Bacillaceae</taxon>
        <taxon>Lederbergia</taxon>
    </lineage>
</organism>
<proteinExistence type="predicted"/>
<protein>
    <submittedName>
        <fullName evidence="1">Uncharacterized protein</fullName>
    </submittedName>
</protein>
<evidence type="ECO:0000313" key="2">
    <source>
        <dbReference type="Proteomes" id="UP001232343"/>
    </source>
</evidence>
<evidence type="ECO:0000313" key="1">
    <source>
        <dbReference type="EMBL" id="MDQ0342556.1"/>
    </source>
</evidence>
<gene>
    <name evidence="1" type="ORF">J2S14_001368</name>
</gene>
<comment type="caution">
    <text evidence="1">The sequence shown here is derived from an EMBL/GenBank/DDBJ whole genome shotgun (WGS) entry which is preliminary data.</text>
</comment>
<dbReference type="EMBL" id="JAUSUO010000002">
    <property type="protein sequence ID" value="MDQ0342556.1"/>
    <property type="molecule type" value="Genomic_DNA"/>
</dbReference>
<sequence>MKWGKIRDICHGRFGSLLKKGSAPNVQRRGNLFFLTRIKIDEDQV</sequence>
<keyword evidence="2" id="KW-1185">Reference proteome</keyword>
<name>A0ABU0D2C8_9BACI</name>